<dbReference type="RefSeq" id="WP_058269797.1">
    <property type="nucleotide sequence ID" value="NZ_FMAZ01000017.1"/>
</dbReference>
<proteinExistence type="predicted"/>
<dbReference type="AlphaFoldDB" id="A0A0V8I1A1"/>
<organism evidence="1 2">
    <name type="scientific">Pseudarthrobacter enclensis</name>
    <dbReference type="NCBI Taxonomy" id="993070"/>
    <lineage>
        <taxon>Bacteria</taxon>
        <taxon>Bacillati</taxon>
        <taxon>Actinomycetota</taxon>
        <taxon>Actinomycetes</taxon>
        <taxon>Micrococcales</taxon>
        <taxon>Micrococcaceae</taxon>
        <taxon>Pseudarthrobacter</taxon>
    </lineage>
</organism>
<dbReference type="OrthoDB" id="4943734at2"/>
<gene>
    <name evidence="1" type="ORF">AS031_19350</name>
</gene>
<sequence>MTSFWDSDGDFDYEVHYEAEQRRHAAATAETIAKPHLADAIHHFGLGDNPRSGFTRALLEALEHWQVLIDRITATPADQEVIHLTRHAEATASTIETLTS</sequence>
<keyword evidence="2" id="KW-1185">Reference proteome</keyword>
<dbReference type="EMBL" id="LNQM01000018">
    <property type="protein sequence ID" value="KSU68583.1"/>
    <property type="molecule type" value="Genomic_DNA"/>
</dbReference>
<name>A0A0V8I1A1_9MICC</name>
<reference evidence="1 2" key="1">
    <citation type="journal article" date="2014" name="Arch. Microbiol.">
        <title>Arthrobacter enclensis sp. nov., isolated from sediment sample.</title>
        <authorList>
            <person name="Dastager S.G."/>
            <person name="Liu Q."/>
            <person name="Tang S.K."/>
            <person name="Krishnamurthi S."/>
            <person name="Lee J.C."/>
            <person name="Li W.J."/>
        </authorList>
    </citation>
    <scope>NUCLEOTIDE SEQUENCE [LARGE SCALE GENOMIC DNA]</scope>
    <source>
        <strain evidence="1 2">NIO-1008</strain>
    </source>
</reference>
<evidence type="ECO:0000313" key="1">
    <source>
        <dbReference type="EMBL" id="KSU68583.1"/>
    </source>
</evidence>
<comment type="caution">
    <text evidence="1">The sequence shown here is derived from an EMBL/GenBank/DDBJ whole genome shotgun (WGS) entry which is preliminary data.</text>
</comment>
<evidence type="ECO:0000313" key="2">
    <source>
        <dbReference type="Proteomes" id="UP000053199"/>
    </source>
</evidence>
<protein>
    <submittedName>
        <fullName evidence="1">Uncharacterized protein</fullName>
    </submittedName>
</protein>
<dbReference type="Proteomes" id="UP000053199">
    <property type="component" value="Unassembled WGS sequence"/>
</dbReference>
<accession>A0A0V8I1A1</accession>